<dbReference type="Pfam" id="PF07992">
    <property type="entry name" value="Pyr_redox_2"/>
    <property type="match status" value="1"/>
</dbReference>
<comment type="catalytic activity">
    <reaction evidence="3">
        <text>[thioredoxin]-dithiol + NADP(+) = [thioredoxin]-disulfide + NADPH + H(+)</text>
        <dbReference type="Rhea" id="RHEA:20345"/>
        <dbReference type="Rhea" id="RHEA-COMP:10698"/>
        <dbReference type="Rhea" id="RHEA-COMP:10700"/>
        <dbReference type="ChEBI" id="CHEBI:15378"/>
        <dbReference type="ChEBI" id="CHEBI:29950"/>
        <dbReference type="ChEBI" id="CHEBI:50058"/>
        <dbReference type="ChEBI" id="CHEBI:57783"/>
        <dbReference type="ChEBI" id="CHEBI:58349"/>
        <dbReference type="EC" id="1.8.1.9"/>
    </reaction>
</comment>
<dbReference type="InterPro" id="IPR036188">
    <property type="entry name" value="FAD/NAD-bd_sf"/>
</dbReference>
<dbReference type="InterPro" id="IPR050097">
    <property type="entry name" value="Ferredoxin-NADP_redctase_2"/>
</dbReference>
<evidence type="ECO:0000313" key="5">
    <source>
        <dbReference type="EMBL" id="CEA07284.1"/>
    </source>
</evidence>
<dbReference type="PATRIC" id="fig|1461584.3.peg.586"/>
<dbReference type="EMBL" id="LN483070">
    <property type="protein sequence ID" value="CEA07284.1"/>
    <property type="molecule type" value="Genomic_DNA"/>
</dbReference>
<proteinExistence type="predicted"/>
<dbReference type="InterPro" id="IPR023753">
    <property type="entry name" value="FAD/NAD-binding_dom"/>
</dbReference>
<dbReference type="PANTHER" id="PTHR48105">
    <property type="entry name" value="THIOREDOXIN REDUCTASE 1-RELATED-RELATED"/>
    <property type="match status" value="1"/>
</dbReference>
<evidence type="ECO:0000259" key="4">
    <source>
        <dbReference type="Pfam" id="PF07992"/>
    </source>
</evidence>
<dbReference type="PRINTS" id="PR00469">
    <property type="entry name" value="PNDRDTASEII"/>
</dbReference>
<reference evidence="5" key="1">
    <citation type="submission" date="2014-07" db="EMBL/GenBank/DDBJ databases">
        <authorList>
            <person name="Urmite Genomes Urmite Genomes"/>
        </authorList>
    </citation>
    <scope>NUCLEOTIDE SEQUENCE</scope>
    <source>
        <strain evidence="5">11W110_air</strain>
    </source>
</reference>
<keyword evidence="1" id="KW-0285">Flavoprotein</keyword>
<name>A0A078MLZ0_9MICC</name>
<keyword evidence="2" id="KW-0560">Oxidoreductase</keyword>
<dbReference type="GO" id="GO:0004791">
    <property type="term" value="F:thioredoxin-disulfide reductase (NADPH) activity"/>
    <property type="evidence" value="ECO:0007669"/>
    <property type="project" value="UniProtKB-EC"/>
</dbReference>
<dbReference type="Gene3D" id="3.50.50.60">
    <property type="entry name" value="FAD/NAD(P)-binding domain"/>
    <property type="match status" value="2"/>
</dbReference>
<dbReference type="SUPFAM" id="SSF51905">
    <property type="entry name" value="FAD/NAD(P)-binding domain"/>
    <property type="match status" value="1"/>
</dbReference>
<evidence type="ECO:0000256" key="3">
    <source>
        <dbReference type="ARBA" id="ARBA00048132"/>
    </source>
</evidence>
<feature type="domain" description="FAD/NAD(P)-binding" evidence="4">
    <location>
        <begin position="20"/>
        <end position="305"/>
    </location>
</feature>
<evidence type="ECO:0000256" key="2">
    <source>
        <dbReference type="ARBA" id="ARBA00023002"/>
    </source>
</evidence>
<evidence type="ECO:0000256" key="1">
    <source>
        <dbReference type="ARBA" id="ARBA00022630"/>
    </source>
</evidence>
<gene>
    <name evidence="5" type="primary">trxB_2</name>
    <name evidence="5" type="ORF">BN1051_00596</name>
</gene>
<accession>A0A078MLZ0</accession>
<sequence>MDTHNSSITGHADADQDARYDVVVVGGAAAGLSGALTLARARRRVAVIDAGAPRNAAAGHVHSYLGREGSTPADLYADGREEVRGYGGTVLAGSVEDISRTEDGRFSVQLADGRQLRARKILAATGVTDELPPVPGLVERWGRDVLHCPFCHGWEVRDEPIGILAVDLGAAMHQALLWRQWSDDVVLFLGDAGEPDAAQAAKLGARGIRVVRGQVTAVEGAPGAPVVLMADGERVQRRAVVVLTRLQARAGYLAGLGLQPVDQVANGLNFGTAVPAGPTGATSVPGVYAAGNLAAPMIQVLPAAAAGLAAAAAITAELMMEEVDAAVAGAAAAAAG</sequence>
<dbReference type="PRINTS" id="PR00368">
    <property type="entry name" value="FADPNR"/>
</dbReference>
<organism evidence="5">
    <name type="scientific">Arthrobacter saudimassiliensis</name>
    <dbReference type="NCBI Taxonomy" id="1461584"/>
    <lineage>
        <taxon>Bacteria</taxon>
        <taxon>Bacillati</taxon>
        <taxon>Actinomycetota</taxon>
        <taxon>Actinomycetes</taxon>
        <taxon>Micrococcales</taxon>
        <taxon>Micrococcaceae</taxon>
        <taxon>Arthrobacter</taxon>
    </lineage>
</organism>
<protein>
    <submittedName>
        <fullName evidence="5">Thioredoxin reductase</fullName>
    </submittedName>
</protein>
<dbReference type="AlphaFoldDB" id="A0A078MLZ0"/>